<feature type="transmembrane region" description="Helical" evidence="1">
    <location>
        <begin position="81"/>
        <end position="98"/>
    </location>
</feature>
<organism evidence="2 3">
    <name type="scientific">Methylobacter tundripaludum</name>
    <dbReference type="NCBI Taxonomy" id="173365"/>
    <lineage>
        <taxon>Bacteria</taxon>
        <taxon>Pseudomonadati</taxon>
        <taxon>Pseudomonadota</taxon>
        <taxon>Gammaproteobacteria</taxon>
        <taxon>Methylococcales</taxon>
        <taxon>Methylococcaceae</taxon>
        <taxon>Methylobacter</taxon>
    </lineage>
</organism>
<protein>
    <recommendedName>
        <fullName evidence="4">DoxX family protein</fullName>
    </recommendedName>
</protein>
<dbReference type="RefSeq" id="WP_181049907.1">
    <property type="nucleotide sequence ID" value="NZ_PTIY01000011.1"/>
</dbReference>
<sequence>MINQKQKLELSLVLLRLSVFLVMLMWTLDKLVNPGHAAKVYEKFYFLSGLGHELMYALAAVELIVLLLFVCGVYKKYSYGAVLIFHAVSTLSSFKQYLSPYEAGNLLFFTAWPMLAACIALFLLKDQDVRLSCGNKVKNRVFTRI</sequence>
<feature type="transmembrane region" description="Helical" evidence="1">
    <location>
        <begin position="54"/>
        <end position="74"/>
    </location>
</feature>
<comment type="caution">
    <text evidence="2">The sequence shown here is derived from an EMBL/GenBank/DDBJ whole genome shotgun (WGS) entry which is preliminary data.</text>
</comment>
<evidence type="ECO:0000256" key="1">
    <source>
        <dbReference type="SAM" id="Phobius"/>
    </source>
</evidence>
<evidence type="ECO:0000313" key="3">
    <source>
        <dbReference type="Proteomes" id="UP000238071"/>
    </source>
</evidence>
<feature type="transmembrane region" description="Helical" evidence="1">
    <location>
        <begin position="12"/>
        <end position="28"/>
    </location>
</feature>
<dbReference type="EMBL" id="PTIY01000011">
    <property type="protein sequence ID" value="PPK68634.1"/>
    <property type="molecule type" value="Genomic_DNA"/>
</dbReference>
<accession>A0A2S6GTV0</accession>
<reference evidence="2 3" key="1">
    <citation type="submission" date="2018-02" db="EMBL/GenBank/DDBJ databases">
        <title>Subsurface microbial communities from deep shales in Ohio and West Virginia, USA.</title>
        <authorList>
            <person name="Wrighton K."/>
        </authorList>
    </citation>
    <scope>NUCLEOTIDE SEQUENCE [LARGE SCALE GENOMIC DNA]</scope>
    <source>
        <strain evidence="2 3">OWC-G53F</strain>
    </source>
</reference>
<gene>
    <name evidence="2" type="ORF">B0F88_11142</name>
</gene>
<keyword evidence="1" id="KW-0472">Membrane</keyword>
<keyword evidence="1" id="KW-1133">Transmembrane helix</keyword>
<evidence type="ECO:0000313" key="2">
    <source>
        <dbReference type="EMBL" id="PPK68634.1"/>
    </source>
</evidence>
<keyword evidence="3" id="KW-1185">Reference proteome</keyword>
<evidence type="ECO:0008006" key="4">
    <source>
        <dbReference type="Google" id="ProtNLM"/>
    </source>
</evidence>
<dbReference type="Proteomes" id="UP000238071">
    <property type="component" value="Unassembled WGS sequence"/>
</dbReference>
<feature type="transmembrane region" description="Helical" evidence="1">
    <location>
        <begin position="104"/>
        <end position="124"/>
    </location>
</feature>
<proteinExistence type="predicted"/>
<name>A0A2S6GTV0_9GAMM</name>
<dbReference type="AlphaFoldDB" id="A0A2S6GTV0"/>
<keyword evidence="1" id="KW-0812">Transmembrane</keyword>